<dbReference type="EMBL" id="JBHRSF010000157">
    <property type="protein sequence ID" value="MFC2997647.1"/>
    <property type="molecule type" value="Genomic_DNA"/>
</dbReference>
<reference evidence="2 3" key="2">
    <citation type="submission" date="2018-08" db="EMBL/GenBank/DDBJ databases">
        <title>The draft genome of Acinetobacter sichuanensis strain WCHAc060041.</title>
        <authorList>
            <person name="Qin J."/>
            <person name="Feng Y."/>
            <person name="Zong Z."/>
        </authorList>
    </citation>
    <scope>NUCLEOTIDE SEQUENCE [LARGE SCALE GENOMIC DNA]</scope>
    <source>
        <strain evidence="2 3">WCHAc060041</strain>
    </source>
</reference>
<reference evidence="4" key="3">
    <citation type="journal article" date="2019" name="Int. J. Syst. Evol. Microbiol.">
        <title>The Global Catalogue of Microorganisms (GCM) 10K type strain sequencing project: providing services to taxonomists for standard genome sequencing and annotation.</title>
        <authorList>
            <consortium name="The Broad Institute Genomics Platform"/>
            <consortium name="The Broad Institute Genome Sequencing Center for Infectious Disease"/>
            <person name="Wu L."/>
            <person name="Ma J."/>
        </authorList>
    </citation>
    <scope>NUCLEOTIDE SEQUENCE [LARGE SCALE GENOMIC DNA]</scope>
    <source>
        <strain evidence="4">KCTC 62575</strain>
    </source>
</reference>
<gene>
    <name evidence="1" type="ORF">ACFODO_20850</name>
    <name evidence="2" type="ORF">C9E89_021310</name>
</gene>
<name>A0A371YJC8_9GAMM</name>
<organism evidence="2 3">
    <name type="scientific">Acinetobacter sichuanensis</name>
    <dbReference type="NCBI Taxonomy" id="2136183"/>
    <lineage>
        <taxon>Bacteria</taxon>
        <taxon>Pseudomonadati</taxon>
        <taxon>Pseudomonadota</taxon>
        <taxon>Gammaproteobacteria</taxon>
        <taxon>Moraxellales</taxon>
        <taxon>Moraxellaceae</taxon>
        <taxon>Acinetobacter</taxon>
    </lineage>
</organism>
<sequence length="262" mass="30813">MSQINPAPDIKYLYNIIGKEGKKNLKTEEFQKRKLMSIVKSIAIDDPMQALCEKASVEAYYNHYDMAVGTLKNVLKLTSNQSYFAWEKLLKIYIETADIETFIEKYRLALEQPLENTQKLDALFKYVLSTYLITDLYDDELLGLKLNKFEKYTVDKKRDMIQQLDISLPVYRKFMSIFYKEFYSQYIGRTRPIFCDETQDLIITMHTSIDFAQDLFDFNNHLQDVIMAWYSEANEEDQKQIEKVVIYIKHSSLIEQEGGIAA</sequence>
<accession>A0A371YJC8</accession>
<evidence type="ECO:0000313" key="1">
    <source>
        <dbReference type="EMBL" id="MFC2997647.1"/>
    </source>
</evidence>
<dbReference type="Proteomes" id="UP000240957">
    <property type="component" value="Unassembled WGS sequence"/>
</dbReference>
<dbReference type="Proteomes" id="UP001595455">
    <property type="component" value="Unassembled WGS sequence"/>
</dbReference>
<comment type="caution">
    <text evidence="2">The sequence shown here is derived from an EMBL/GenBank/DDBJ whole genome shotgun (WGS) entry which is preliminary data.</text>
</comment>
<evidence type="ECO:0000313" key="2">
    <source>
        <dbReference type="EMBL" id="RFC81536.1"/>
    </source>
</evidence>
<proteinExistence type="predicted"/>
<dbReference type="AlphaFoldDB" id="A0A371YJC8"/>
<dbReference type="EMBL" id="PYIX02000083">
    <property type="protein sequence ID" value="RFC81536.1"/>
    <property type="molecule type" value="Genomic_DNA"/>
</dbReference>
<protein>
    <recommendedName>
        <fullName evidence="5">Tetratricopeptide repeat protein</fullName>
    </recommendedName>
</protein>
<evidence type="ECO:0008006" key="5">
    <source>
        <dbReference type="Google" id="ProtNLM"/>
    </source>
</evidence>
<reference evidence="1" key="4">
    <citation type="submission" date="2024-09" db="EMBL/GenBank/DDBJ databases">
        <authorList>
            <person name="Sun Q."/>
            <person name="Mori K."/>
        </authorList>
    </citation>
    <scope>NUCLEOTIDE SEQUENCE</scope>
    <source>
        <strain evidence="1">KCTC 62575</strain>
    </source>
</reference>
<dbReference type="RefSeq" id="WP_107010139.1">
    <property type="nucleotide sequence ID" value="NZ_JBHRSF010000157.1"/>
</dbReference>
<evidence type="ECO:0000313" key="3">
    <source>
        <dbReference type="Proteomes" id="UP000240957"/>
    </source>
</evidence>
<reference evidence="1" key="1">
    <citation type="journal article" date="2014" name="Int. J. Syst. Evol. Microbiol.">
        <title>Complete genome of a new Firmicutes species belonging to the dominant human colonic microbiota ('Ruminococcus bicirculans') reveals two chromosomes and a selective capacity to utilize plant glucans.</title>
        <authorList>
            <consortium name="NISC Comparative Sequencing Program"/>
            <person name="Wegmann U."/>
            <person name="Louis P."/>
            <person name="Goesmann A."/>
            <person name="Henrissat B."/>
            <person name="Duncan S.H."/>
            <person name="Flint H.J."/>
        </authorList>
    </citation>
    <scope>NUCLEOTIDE SEQUENCE</scope>
    <source>
        <strain evidence="1">KCTC 62575</strain>
    </source>
</reference>
<evidence type="ECO:0000313" key="4">
    <source>
        <dbReference type="Proteomes" id="UP001595455"/>
    </source>
</evidence>
<keyword evidence="4" id="KW-1185">Reference proteome</keyword>